<feature type="compositionally biased region" description="Basic and acidic residues" evidence="3">
    <location>
        <begin position="26"/>
        <end position="68"/>
    </location>
</feature>
<dbReference type="AlphaFoldDB" id="G7E2P7"/>
<dbReference type="InterPro" id="IPR054414">
    <property type="entry name" value="Ccdc124/Oxs1_C"/>
</dbReference>
<dbReference type="eggNOG" id="KOG3223">
    <property type="taxonomic scope" value="Eukaryota"/>
</dbReference>
<evidence type="ECO:0008006" key="8">
    <source>
        <dbReference type="Google" id="ProtNLM"/>
    </source>
</evidence>
<evidence type="ECO:0000256" key="3">
    <source>
        <dbReference type="SAM" id="MobiDB-lite"/>
    </source>
</evidence>
<feature type="region of interest" description="Disordered" evidence="3">
    <location>
        <begin position="1"/>
        <end position="116"/>
    </location>
</feature>
<dbReference type="GO" id="GO:0006366">
    <property type="term" value="P:transcription by RNA polymerase II"/>
    <property type="evidence" value="ECO:0007669"/>
    <property type="project" value="TreeGrafter"/>
</dbReference>
<feature type="domain" description="Coiled-coil" evidence="4">
    <location>
        <begin position="115"/>
        <end position="203"/>
    </location>
</feature>
<organism evidence="6 7">
    <name type="scientific">Mixia osmundae (strain CBS 9802 / IAM 14324 / JCM 22182 / KY 12970)</name>
    <dbReference type="NCBI Taxonomy" id="764103"/>
    <lineage>
        <taxon>Eukaryota</taxon>
        <taxon>Fungi</taxon>
        <taxon>Dikarya</taxon>
        <taxon>Basidiomycota</taxon>
        <taxon>Pucciniomycotina</taxon>
        <taxon>Mixiomycetes</taxon>
        <taxon>Mixiales</taxon>
        <taxon>Mixiaceae</taxon>
        <taxon>Mixia</taxon>
    </lineage>
</organism>
<proteinExistence type="inferred from homology"/>
<dbReference type="PANTHER" id="PTHR21680">
    <property type="entry name" value="COILED-COIL DOMAIN-CONTAINING PROTEIN 124"/>
    <property type="match status" value="1"/>
</dbReference>
<feature type="domain" description="LSO1/LSO2" evidence="5">
    <location>
        <begin position="9"/>
        <end position="76"/>
    </location>
</feature>
<reference evidence="6 7" key="2">
    <citation type="journal article" date="2012" name="Open Biol.">
        <title>Characteristics of nucleosomes and linker DNA regions on the genome of the basidiomycete Mixia osmundae revealed by mono- and dinucleosome mapping.</title>
        <authorList>
            <person name="Nishida H."/>
            <person name="Kondo S."/>
            <person name="Matsumoto T."/>
            <person name="Suzuki Y."/>
            <person name="Yoshikawa H."/>
            <person name="Taylor T.D."/>
            <person name="Sugiyama J."/>
        </authorList>
    </citation>
    <scope>NUCLEOTIDE SEQUENCE [LARGE SCALE GENOMIC DNA]</scope>
    <source>
        <strain evidence="7">CBS 9802 / IAM 14324 / JCM 22182 / KY 12970</strain>
    </source>
</reference>
<evidence type="ECO:0000256" key="1">
    <source>
        <dbReference type="ARBA" id="ARBA00008296"/>
    </source>
</evidence>
<protein>
    <recommendedName>
        <fullName evidence="8">DUF1014-domain-containing protein</fullName>
    </recommendedName>
</protein>
<evidence type="ECO:0000259" key="5">
    <source>
        <dbReference type="Pfam" id="PF22048"/>
    </source>
</evidence>
<dbReference type="InParanoid" id="G7E2P7"/>
<dbReference type="EMBL" id="BABT02000110">
    <property type="protein sequence ID" value="GAA97107.1"/>
    <property type="molecule type" value="Genomic_DNA"/>
</dbReference>
<evidence type="ECO:0000259" key="4">
    <source>
        <dbReference type="Pfam" id="PF06244"/>
    </source>
</evidence>
<dbReference type="Proteomes" id="UP000009131">
    <property type="component" value="Unassembled WGS sequence"/>
</dbReference>
<keyword evidence="7" id="KW-1185">Reference proteome</keyword>
<feature type="compositionally biased region" description="Low complexity" evidence="3">
    <location>
        <begin position="11"/>
        <end position="24"/>
    </location>
</feature>
<dbReference type="InterPro" id="IPR054413">
    <property type="entry name" value="LSO1/2"/>
</dbReference>
<name>G7E2P7_MIXOS</name>
<dbReference type="InterPro" id="IPR010422">
    <property type="entry name" value="Ccdc124/Oxs1"/>
</dbReference>
<evidence type="ECO:0000313" key="7">
    <source>
        <dbReference type="Proteomes" id="UP000009131"/>
    </source>
</evidence>
<feature type="compositionally biased region" description="Basic and acidic residues" evidence="3">
    <location>
        <begin position="1"/>
        <end position="10"/>
    </location>
</feature>
<dbReference type="GO" id="GO:0005634">
    <property type="term" value="C:nucleus"/>
    <property type="evidence" value="ECO:0007669"/>
    <property type="project" value="TreeGrafter"/>
</dbReference>
<reference evidence="6 7" key="1">
    <citation type="journal article" date="2011" name="J. Gen. Appl. Microbiol.">
        <title>Draft genome sequencing of the enigmatic basidiomycete Mixia osmundae.</title>
        <authorList>
            <person name="Nishida H."/>
            <person name="Nagatsuka Y."/>
            <person name="Sugiyama J."/>
        </authorList>
    </citation>
    <scope>NUCLEOTIDE SEQUENCE [LARGE SCALE GENOMIC DNA]</scope>
    <source>
        <strain evidence="7">CBS 9802 / IAM 14324 / JCM 22182 / KY 12970</strain>
    </source>
</reference>
<accession>G7E2P7</accession>
<dbReference type="GO" id="GO:0003713">
    <property type="term" value="F:transcription coactivator activity"/>
    <property type="evidence" value="ECO:0007669"/>
    <property type="project" value="TreeGrafter"/>
</dbReference>
<dbReference type="HOGENOM" id="CLU_069723_1_0_1"/>
<evidence type="ECO:0000256" key="2">
    <source>
        <dbReference type="ARBA" id="ARBA00023054"/>
    </source>
</evidence>
<dbReference type="Pfam" id="PF22048">
    <property type="entry name" value="LSO1_2-like"/>
    <property type="match status" value="1"/>
</dbReference>
<comment type="caution">
    <text evidence="6">The sequence shown here is derived from an EMBL/GenBank/DDBJ whole genome shotgun (WGS) entry which is preliminary data.</text>
</comment>
<gene>
    <name evidence="6" type="primary">Mo03782</name>
    <name evidence="6" type="ORF">E5Q_03782</name>
</gene>
<dbReference type="PANTHER" id="PTHR21680:SF0">
    <property type="entry name" value="COILED-COIL DOMAIN-CONTAINING PROTEIN 124"/>
    <property type="match status" value="1"/>
</dbReference>
<feature type="compositionally biased region" description="Low complexity" evidence="3">
    <location>
        <begin position="78"/>
        <end position="116"/>
    </location>
</feature>
<dbReference type="OrthoDB" id="76412at2759"/>
<comment type="similarity">
    <text evidence="1">Belongs to the CCDC124 family.</text>
</comment>
<sequence length="235" mass="25742">MPKGKGENTKKAAGNAKKAEVAQARASKEKQKVEATEAEDWAKGAKDSSSKEAKEQKAREAAARKAEAARLLAEEEASLPSKVKAAPKAGAKKAVAQQPPRASIPDPIDTADDTPAVYSASGIDDALDLLSIVSDKNDKASLGQKAATGVDTHPERRFKAAFETYRERELPRLRQEFKGLRLQQLNDMMYKDFQKHPDNPFNQVTLSFDATKADKVEAIKAKRSEIDARLREQAR</sequence>
<dbReference type="STRING" id="764103.G7E2P7"/>
<keyword evidence="2" id="KW-0175">Coiled coil</keyword>
<dbReference type="Pfam" id="PF06244">
    <property type="entry name" value="Ccdc124"/>
    <property type="match status" value="1"/>
</dbReference>
<evidence type="ECO:0000313" key="6">
    <source>
        <dbReference type="EMBL" id="GAA97107.1"/>
    </source>
</evidence>
<dbReference type="FunCoup" id="G7E2P7">
    <property type="interactions" value="187"/>
</dbReference>